<dbReference type="Pfam" id="PF00563">
    <property type="entry name" value="EAL"/>
    <property type="match status" value="1"/>
</dbReference>
<dbReference type="InterPro" id="IPR035919">
    <property type="entry name" value="EAL_sf"/>
</dbReference>
<keyword evidence="7" id="KW-1185">Reference proteome</keyword>
<dbReference type="InterPro" id="IPR043128">
    <property type="entry name" value="Rev_trsase/Diguanyl_cyclase"/>
</dbReference>
<dbReference type="GO" id="GO:0019825">
    <property type="term" value="F:oxygen binding"/>
    <property type="evidence" value="ECO:0007669"/>
    <property type="project" value="InterPro"/>
</dbReference>
<dbReference type="Gene3D" id="3.30.70.270">
    <property type="match status" value="1"/>
</dbReference>
<dbReference type="GO" id="GO:0020037">
    <property type="term" value="F:heme binding"/>
    <property type="evidence" value="ECO:0007669"/>
    <property type="project" value="InterPro"/>
</dbReference>
<dbReference type="SMART" id="SM00091">
    <property type="entry name" value="PAS"/>
    <property type="match status" value="1"/>
</dbReference>
<dbReference type="SUPFAM" id="SSF141868">
    <property type="entry name" value="EAL domain-like"/>
    <property type="match status" value="1"/>
</dbReference>
<dbReference type="EMBL" id="RBIE01000001">
    <property type="protein sequence ID" value="RKQ63876.1"/>
    <property type="molecule type" value="Genomic_DNA"/>
</dbReference>
<dbReference type="InterPro" id="IPR035965">
    <property type="entry name" value="PAS-like_dom_sf"/>
</dbReference>
<dbReference type="InterPro" id="IPR009050">
    <property type="entry name" value="Globin-like_sf"/>
</dbReference>
<dbReference type="SUPFAM" id="SSF55785">
    <property type="entry name" value="PYP-like sensor domain (PAS domain)"/>
    <property type="match status" value="1"/>
</dbReference>
<dbReference type="CDD" id="cd01948">
    <property type="entry name" value="EAL"/>
    <property type="match status" value="1"/>
</dbReference>
<dbReference type="SMART" id="SM00267">
    <property type="entry name" value="GGDEF"/>
    <property type="match status" value="1"/>
</dbReference>
<dbReference type="Pfam" id="PF11563">
    <property type="entry name" value="Protoglobin"/>
    <property type="match status" value="1"/>
</dbReference>
<name>A0A420W967_9BACT</name>
<evidence type="ECO:0000259" key="5">
    <source>
        <dbReference type="PROSITE" id="PS50887"/>
    </source>
</evidence>
<accession>A0A420W967</accession>
<dbReference type="Gene3D" id="3.30.450.20">
    <property type="entry name" value="PAS domain"/>
    <property type="match status" value="1"/>
</dbReference>
<evidence type="ECO:0000313" key="7">
    <source>
        <dbReference type="Proteomes" id="UP000280881"/>
    </source>
</evidence>
<reference evidence="6 7" key="1">
    <citation type="submission" date="2018-10" db="EMBL/GenBank/DDBJ databases">
        <title>Genomic Encyclopedia of Type Strains, Phase IV (KMG-IV): sequencing the most valuable type-strain genomes for metagenomic binning, comparative biology and taxonomic classification.</title>
        <authorList>
            <person name="Goeker M."/>
        </authorList>
    </citation>
    <scope>NUCLEOTIDE SEQUENCE [LARGE SCALE GENOMIC DNA]</scope>
    <source>
        <strain evidence="6 7">DSM 15521</strain>
    </source>
</reference>
<evidence type="ECO:0000259" key="3">
    <source>
        <dbReference type="PROSITE" id="PS50112"/>
    </source>
</evidence>
<feature type="domain" description="EAL" evidence="4">
    <location>
        <begin position="634"/>
        <end position="887"/>
    </location>
</feature>
<evidence type="ECO:0000256" key="1">
    <source>
        <dbReference type="ARBA" id="ARBA00015125"/>
    </source>
</evidence>
<evidence type="ECO:0000259" key="4">
    <source>
        <dbReference type="PROSITE" id="PS50883"/>
    </source>
</evidence>
<dbReference type="Proteomes" id="UP000280881">
    <property type="component" value="Unassembled WGS sequence"/>
</dbReference>
<dbReference type="InterPro" id="IPR039379">
    <property type="entry name" value="Protoglobin_sensor_dom"/>
</dbReference>
<dbReference type="Gene3D" id="1.10.490.10">
    <property type="entry name" value="Globins"/>
    <property type="match status" value="1"/>
</dbReference>
<feature type="domain" description="PAS" evidence="3">
    <location>
        <begin position="180"/>
        <end position="251"/>
    </location>
</feature>
<dbReference type="PROSITE" id="PS50887">
    <property type="entry name" value="GGDEF"/>
    <property type="match status" value="1"/>
</dbReference>
<dbReference type="SUPFAM" id="SSF55073">
    <property type="entry name" value="Nucleotide cyclase"/>
    <property type="match status" value="1"/>
</dbReference>
<dbReference type="InterPro" id="IPR000014">
    <property type="entry name" value="PAS"/>
</dbReference>
<dbReference type="PROSITE" id="PS50112">
    <property type="entry name" value="PAS"/>
    <property type="match status" value="1"/>
</dbReference>
<dbReference type="NCBIfam" id="TIGR00229">
    <property type="entry name" value="sensory_box"/>
    <property type="match status" value="1"/>
</dbReference>
<dbReference type="Pfam" id="PF13426">
    <property type="entry name" value="PAS_9"/>
    <property type="match status" value="1"/>
</dbReference>
<dbReference type="InterPro" id="IPR001633">
    <property type="entry name" value="EAL_dom"/>
</dbReference>
<dbReference type="SMART" id="SM00052">
    <property type="entry name" value="EAL"/>
    <property type="match status" value="1"/>
</dbReference>
<organism evidence="6 7">
    <name type="scientific">Thermovibrio guaymasensis</name>
    <dbReference type="NCBI Taxonomy" id="240167"/>
    <lineage>
        <taxon>Bacteria</taxon>
        <taxon>Pseudomonadati</taxon>
        <taxon>Aquificota</taxon>
        <taxon>Aquificia</taxon>
        <taxon>Desulfurobacteriales</taxon>
        <taxon>Desulfurobacteriaceae</taxon>
        <taxon>Thermovibrio</taxon>
    </lineage>
</organism>
<dbReference type="Pfam" id="PF00990">
    <property type="entry name" value="GGDEF"/>
    <property type="match status" value="1"/>
</dbReference>
<dbReference type="PANTHER" id="PTHR44757:SF2">
    <property type="entry name" value="BIOFILM ARCHITECTURE MAINTENANCE PROTEIN MBAA"/>
    <property type="match status" value="1"/>
</dbReference>
<dbReference type="CDD" id="cd01949">
    <property type="entry name" value="GGDEF"/>
    <property type="match status" value="1"/>
</dbReference>
<dbReference type="CDD" id="cd00130">
    <property type="entry name" value="PAS"/>
    <property type="match status" value="1"/>
</dbReference>
<evidence type="ECO:0000256" key="2">
    <source>
        <dbReference type="ARBA" id="ARBA00029839"/>
    </source>
</evidence>
<protein>
    <recommendedName>
        <fullName evidence="1">Diguanylate cyclase DosC</fullName>
    </recommendedName>
    <alternativeName>
        <fullName evidence="2">Direct oxygen-sensing cyclase</fullName>
    </alternativeName>
</protein>
<dbReference type="AlphaFoldDB" id="A0A420W967"/>
<feature type="domain" description="GGDEF" evidence="5">
    <location>
        <begin position="492"/>
        <end position="625"/>
    </location>
</feature>
<dbReference type="CDD" id="cd01068">
    <property type="entry name" value="globin_sensor"/>
    <property type="match status" value="1"/>
</dbReference>
<dbReference type="OrthoDB" id="9762141at2"/>
<comment type="caution">
    <text evidence="6">The sequence shown here is derived from an EMBL/GenBank/DDBJ whole genome shotgun (WGS) entry which is preliminary data.</text>
</comment>
<dbReference type="InterPro" id="IPR012292">
    <property type="entry name" value="Globin/Proto"/>
</dbReference>
<dbReference type="SUPFAM" id="SSF46458">
    <property type="entry name" value="Globin-like"/>
    <property type="match status" value="1"/>
</dbReference>
<dbReference type="InterPro" id="IPR000160">
    <property type="entry name" value="GGDEF_dom"/>
</dbReference>
<dbReference type="InterPro" id="IPR029787">
    <property type="entry name" value="Nucleotide_cyclase"/>
</dbReference>
<sequence>MEEVNREFREFLEAEGIDKDYLDRVRRFFLITDKDREILSKYKNELKEVFPEVFQNFLEYLSSFDEIREILEKAHPPIEKIKKAHKEYFDFLLSSDFDVKYVLKIFQIVKSIHYRYGVKIEYYLGAYLSYIEFIFDALNKRLKCNEVYEFGRSFLKVIFLDIYFTTKIYYYFLSREIERENLKYKALREGSFDGIVLVDWKSEKILDVNKKLEELIGKNREELIGKNFSVLFPPDKEKLIISKIEDFLVNEGKGLLPNVPLYNHKTGEVIPTELNISSIIIENDEVVVGIFRDIRDRIRKEEELERISRLYRVLYLINEATLKTTDIDLLFERILRILVEEGGFSFCFIAEVKDFGQIEIVKKYGNEKAVDVEKSLHSILEAIKKRNLIELDEKIGAAIPLVYKNFITSFLKLKHRNFAIVVYGKEARDLSEEEKRLLTQIGYDIAFAVYSILRKEEIKYLSYYDVLTNLPNRRFFIEKLENAIRLSEEEKEKLAVMIIDIDNFKNINTVYGEFVGDLVLKEVSKRIRRVLRGRDVLARFGNDEFAVLSFDIKSNSDVMKIITRIKETLNKPIKVDGRDLFLSVSIGVAIYPDDGRSAEEIIASAVSALNEVKKRGGNGIEFFNPSMKRISIEIINLQSRLRRAIKNREFILYYQPIVDLEKMKIVGAEALLRWKDPKEGLVPPFKFIPILEDTGMITEVGEWVIEEVVKQQKEWEGIDIDIAVSLNVSPKQFIRSSLAELILKKIDELDGDPSKIIVEITESTLMENISVIGDDIETLSKKGVRVEIDDFGTGYSSLAYLKKLPVYALKIDREFIKDIPEDKDDMAIVKAIISIAKSLEKRTVAEGIETEEQLEFLRYYGCDYGQGYLFSPPLPPEEFLKFFEDFNSRFTR</sequence>
<dbReference type="RefSeq" id="WP_121170147.1">
    <property type="nucleotide sequence ID" value="NZ_RBIE01000001.1"/>
</dbReference>
<dbReference type="NCBIfam" id="TIGR00254">
    <property type="entry name" value="GGDEF"/>
    <property type="match status" value="1"/>
</dbReference>
<gene>
    <name evidence="6" type="ORF">C7457_0760</name>
</gene>
<dbReference type="InterPro" id="IPR052155">
    <property type="entry name" value="Biofilm_reg_signaling"/>
</dbReference>
<dbReference type="PANTHER" id="PTHR44757">
    <property type="entry name" value="DIGUANYLATE CYCLASE DGCP"/>
    <property type="match status" value="1"/>
</dbReference>
<proteinExistence type="predicted"/>
<dbReference type="Gene3D" id="3.20.20.450">
    <property type="entry name" value="EAL domain"/>
    <property type="match status" value="1"/>
</dbReference>
<evidence type="ECO:0000313" key="6">
    <source>
        <dbReference type="EMBL" id="RKQ63876.1"/>
    </source>
</evidence>
<dbReference type="InterPro" id="IPR044398">
    <property type="entry name" value="Globin-sensor_dom"/>
</dbReference>
<dbReference type="PROSITE" id="PS50883">
    <property type="entry name" value="EAL"/>
    <property type="match status" value="1"/>
</dbReference>